<evidence type="ECO:0000313" key="1">
    <source>
        <dbReference type="EMBL" id="MFD2310643.1"/>
    </source>
</evidence>
<dbReference type="Proteomes" id="UP001597425">
    <property type="component" value="Unassembled WGS sequence"/>
</dbReference>
<dbReference type="Gene3D" id="6.10.280.50">
    <property type="match status" value="1"/>
</dbReference>
<keyword evidence="2" id="KW-1185">Reference proteome</keyword>
<dbReference type="EMBL" id="JBHUJD010000010">
    <property type="protein sequence ID" value="MFD2310643.1"/>
    <property type="molecule type" value="Genomic_DNA"/>
</dbReference>
<comment type="caution">
    <text evidence="1">The sequence shown here is derived from an EMBL/GenBank/DDBJ whole genome shotgun (WGS) entry which is preliminary data.</text>
</comment>
<reference evidence="2" key="1">
    <citation type="journal article" date="2019" name="Int. J. Syst. Evol. Microbiol.">
        <title>The Global Catalogue of Microorganisms (GCM) 10K type strain sequencing project: providing services to taxonomists for standard genome sequencing and annotation.</title>
        <authorList>
            <consortium name="The Broad Institute Genomics Platform"/>
            <consortium name="The Broad Institute Genome Sequencing Center for Infectious Disease"/>
            <person name="Wu L."/>
            <person name="Ma J."/>
        </authorList>
    </citation>
    <scope>NUCLEOTIDE SEQUENCE [LARGE SCALE GENOMIC DNA]</scope>
    <source>
        <strain evidence="2">KCTC 12848</strain>
    </source>
</reference>
<accession>A0ABW5EAN3</accession>
<gene>
    <name evidence="1" type="ORF">ACFSKX_09470</name>
</gene>
<protein>
    <submittedName>
        <fullName evidence="1">YdcH family protein</fullName>
    </submittedName>
</protein>
<evidence type="ECO:0000313" key="2">
    <source>
        <dbReference type="Proteomes" id="UP001597425"/>
    </source>
</evidence>
<dbReference type="InterPro" id="IPR007420">
    <property type="entry name" value="DUF465"/>
</dbReference>
<proteinExistence type="predicted"/>
<dbReference type="InterPro" id="IPR038444">
    <property type="entry name" value="DUF465_sf"/>
</dbReference>
<name>A0ABW5EAN3_9GAMM</name>
<dbReference type="RefSeq" id="WP_265720727.1">
    <property type="nucleotide sequence ID" value="NZ_JAPIVK010000005.1"/>
</dbReference>
<sequence length="83" mass="9876">MSIASHALDKDFPEYSETIKRLNEDDLQFKTESDTYHRLDKQIRGLEERGVATDDNHFNALKIQRAHLKDWLYHRIADSHRSH</sequence>
<dbReference type="Pfam" id="PF04325">
    <property type="entry name" value="DUF465"/>
    <property type="match status" value="1"/>
</dbReference>
<organism evidence="1 2">
    <name type="scientific">Microbulbifer halophilus</name>
    <dbReference type="NCBI Taxonomy" id="453963"/>
    <lineage>
        <taxon>Bacteria</taxon>
        <taxon>Pseudomonadati</taxon>
        <taxon>Pseudomonadota</taxon>
        <taxon>Gammaproteobacteria</taxon>
        <taxon>Cellvibrionales</taxon>
        <taxon>Microbulbiferaceae</taxon>
        <taxon>Microbulbifer</taxon>
    </lineage>
</organism>